<evidence type="ECO:0008006" key="5">
    <source>
        <dbReference type="Google" id="ProtNLM"/>
    </source>
</evidence>
<evidence type="ECO:0000313" key="1">
    <source>
        <dbReference type="EMBL" id="OCX74649.1"/>
    </source>
</evidence>
<dbReference type="Proteomes" id="UP000094893">
    <property type="component" value="Unassembled WGS sequence"/>
</dbReference>
<dbReference type="EMBL" id="LWRY01000035">
    <property type="protein sequence ID" value="OCX74649.1"/>
    <property type="molecule type" value="Genomic_DNA"/>
</dbReference>
<dbReference type="AlphaFoldDB" id="A0A1C2IF89"/>
<name>A0A1C2IF89_ACITH</name>
<dbReference type="InterPro" id="IPR024409">
    <property type="entry name" value="DUF3833"/>
</dbReference>
<evidence type="ECO:0000313" key="4">
    <source>
        <dbReference type="Proteomes" id="UP000095008"/>
    </source>
</evidence>
<gene>
    <name evidence="1" type="ORF">A6M23_05635</name>
    <name evidence="2" type="ORF">A6P07_02540</name>
</gene>
<dbReference type="eggNOG" id="ENOG5031DNS">
    <property type="taxonomic scope" value="Bacteria"/>
</dbReference>
<sequence>MKQYESSLPVFHINQFFNGPAVATGVFQDRSGKVVNRFIMYLLGTWQTDSVGSLSEKFLFLDNDGKASHAERLWQLQVTGAHKFTATAQGSAGDIVGLAQGEAEGFAMRWRYTVRQPVGKRFFNLRVDDWMYLIDKDHVVNRSKMRFLGFFVGDVSIEIHRLADTPENRKTMLQLPRVGDAVPV</sequence>
<organism evidence="1 4">
    <name type="scientific">Acidithiobacillus thiooxidans</name>
    <name type="common">Thiobacillus thiooxidans</name>
    <dbReference type="NCBI Taxonomy" id="930"/>
    <lineage>
        <taxon>Bacteria</taxon>
        <taxon>Pseudomonadati</taxon>
        <taxon>Pseudomonadota</taxon>
        <taxon>Acidithiobacillia</taxon>
        <taxon>Acidithiobacillales</taxon>
        <taxon>Acidithiobacillaceae</taxon>
        <taxon>Acidithiobacillus</taxon>
    </lineage>
</organism>
<evidence type="ECO:0000313" key="3">
    <source>
        <dbReference type="Proteomes" id="UP000094893"/>
    </source>
</evidence>
<dbReference type="Proteomes" id="UP000095008">
    <property type="component" value="Unassembled WGS sequence"/>
</dbReference>
<protein>
    <recommendedName>
        <fullName evidence="5">Lipoprotein</fullName>
    </recommendedName>
</protein>
<dbReference type="EMBL" id="LWSA01000027">
    <property type="protein sequence ID" value="OCX76323.1"/>
    <property type="molecule type" value="Genomic_DNA"/>
</dbReference>
<accession>A0A1C2IF89</accession>
<dbReference type="OrthoDB" id="5296954at2"/>
<dbReference type="Pfam" id="PF12915">
    <property type="entry name" value="DUF3833"/>
    <property type="match status" value="1"/>
</dbReference>
<evidence type="ECO:0000313" key="2">
    <source>
        <dbReference type="EMBL" id="OCX76323.1"/>
    </source>
</evidence>
<reference evidence="1 3" key="1">
    <citation type="journal article" date="2016" name="Int. J. Mol. Sci.">
        <title>Comparative genomics of the extreme acidophile Acidithiobacillus thiooxidans reveals intraspecific divergence and niche adaptation.</title>
        <authorList>
            <person name="Zhang X."/>
            <person name="Feng X."/>
            <person name="Tao J."/>
            <person name="Ma L."/>
            <person name="Xiao Y."/>
            <person name="Liang Y."/>
            <person name="Liu X."/>
            <person name="Yin H."/>
        </authorList>
    </citation>
    <scope>NUCLEOTIDE SEQUENCE [LARGE SCALE GENOMIC DNA]</scope>
    <source>
        <strain evidence="2 3">A02</strain>
        <strain evidence="1">DXS-W</strain>
    </source>
</reference>
<dbReference type="STRING" id="930.GCA_002079865_03564"/>
<proteinExistence type="predicted"/>
<keyword evidence="4" id="KW-1185">Reference proteome</keyword>
<comment type="caution">
    <text evidence="1">The sequence shown here is derived from an EMBL/GenBank/DDBJ whole genome shotgun (WGS) entry which is preliminary data.</text>
</comment>